<protein>
    <submittedName>
        <fullName evidence="5">AraC family transcriptional regulator</fullName>
    </submittedName>
</protein>
<proteinExistence type="predicted"/>
<dbReference type="SUPFAM" id="SSF46689">
    <property type="entry name" value="Homeodomain-like"/>
    <property type="match status" value="1"/>
</dbReference>
<keyword evidence="3" id="KW-0804">Transcription</keyword>
<feature type="domain" description="HTH araC/xylS-type" evidence="4">
    <location>
        <begin position="196"/>
        <end position="302"/>
    </location>
</feature>
<keyword evidence="6" id="KW-1185">Reference proteome</keyword>
<dbReference type="PANTHER" id="PTHR43280:SF32">
    <property type="entry name" value="TRANSCRIPTIONAL REGULATORY PROTEIN"/>
    <property type="match status" value="1"/>
</dbReference>
<dbReference type="PANTHER" id="PTHR43280">
    <property type="entry name" value="ARAC-FAMILY TRANSCRIPTIONAL REGULATOR"/>
    <property type="match status" value="1"/>
</dbReference>
<evidence type="ECO:0000313" key="6">
    <source>
        <dbReference type="Proteomes" id="UP001501436"/>
    </source>
</evidence>
<dbReference type="Pfam" id="PF12833">
    <property type="entry name" value="HTH_18"/>
    <property type="match status" value="1"/>
</dbReference>
<dbReference type="InterPro" id="IPR018060">
    <property type="entry name" value="HTH_AraC"/>
</dbReference>
<accession>A0ABP9G1Z7</accession>
<dbReference type="InterPro" id="IPR009057">
    <property type="entry name" value="Homeodomain-like_sf"/>
</dbReference>
<dbReference type="Proteomes" id="UP001501436">
    <property type="component" value="Unassembled WGS sequence"/>
</dbReference>
<organism evidence="5 6">
    <name type="scientific">Mucilaginibacter defluvii</name>
    <dbReference type="NCBI Taxonomy" id="1196019"/>
    <lineage>
        <taxon>Bacteria</taxon>
        <taxon>Pseudomonadati</taxon>
        <taxon>Bacteroidota</taxon>
        <taxon>Sphingobacteriia</taxon>
        <taxon>Sphingobacteriales</taxon>
        <taxon>Sphingobacteriaceae</taxon>
        <taxon>Mucilaginibacter</taxon>
    </lineage>
</organism>
<dbReference type="RefSeq" id="WP_345332742.1">
    <property type="nucleotide sequence ID" value="NZ_BAABJI010000002.1"/>
</dbReference>
<sequence>MDHYKAYEVNSITDHRRVLSLPGPEHPLIDVFRMEDVKHNPDKRYRTLMLNVYCISLKKKVQGKVKYGQGYYDYDEGLMSFFSPGQIVASVPENHRLEGWCVVFHPDFLKGHPLARKIEGYNFFSYAINEALFLSEKEETLMNGIADNIRQELQTSIDGLTQEVLISQLELLLHYSQRFYLRQFQTRKTAHHNLVSEVENLLNVYFNDDNLLVAQGVPTVAYLAERLNRSPKYLSDLLRSVSGRSAQQYIQDHLLEKAKTLLISSNLTVAEIAYMLGFDYPQSFNKLFRRKTNKTPLVYRQSLN</sequence>
<keyword evidence="2" id="KW-0238">DNA-binding</keyword>
<evidence type="ECO:0000256" key="3">
    <source>
        <dbReference type="ARBA" id="ARBA00023163"/>
    </source>
</evidence>
<name>A0ABP9G1Z7_9SPHI</name>
<dbReference type="EMBL" id="BAABJI010000002">
    <property type="protein sequence ID" value="GAA4925661.1"/>
    <property type="molecule type" value="Genomic_DNA"/>
</dbReference>
<dbReference type="Gene3D" id="1.10.10.60">
    <property type="entry name" value="Homeodomain-like"/>
    <property type="match status" value="2"/>
</dbReference>
<gene>
    <name evidence="5" type="ORF">GCM10023313_32790</name>
</gene>
<evidence type="ECO:0000256" key="1">
    <source>
        <dbReference type="ARBA" id="ARBA00023015"/>
    </source>
</evidence>
<evidence type="ECO:0000259" key="4">
    <source>
        <dbReference type="PROSITE" id="PS01124"/>
    </source>
</evidence>
<reference evidence="6" key="1">
    <citation type="journal article" date="2019" name="Int. J. Syst. Evol. Microbiol.">
        <title>The Global Catalogue of Microorganisms (GCM) 10K type strain sequencing project: providing services to taxonomists for standard genome sequencing and annotation.</title>
        <authorList>
            <consortium name="The Broad Institute Genomics Platform"/>
            <consortium name="The Broad Institute Genome Sequencing Center for Infectious Disease"/>
            <person name="Wu L."/>
            <person name="Ma J."/>
        </authorList>
    </citation>
    <scope>NUCLEOTIDE SEQUENCE [LARGE SCALE GENOMIC DNA]</scope>
    <source>
        <strain evidence="6">JCM 18283</strain>
    </source>
</reference>
<comment type="caution">
    <text evidence="5">The sequence shown here is derived from an EMBL/GenBank/DDBJ whole genome shotgun (WGS) entry which is preliminary data.</text>
</comment>
<dbReference type="PROSITE" id="PS01124">
    <property type="entry name" value="HTH_ARAC_FAMILY_2"/>
    <property type="match status" value="1"/>
</dbReference>
<dbReference type="SMART" id="SM00342">
    <property type="entry name" value="HTH_ARAC"/>
    <property type="match status" value="1"/>
</dbReference>
<evidence type="ECO:0000313" key="5">
    <source>
        <dbReference type="EMBL" id="GAA4925661.1"/>
    </source>
</evidence>
<evidence type="ECO:0000256" key="2">
    <source>
        <dbReference type="ARBA" id="ARBA00023125"/>
    </source>
</evidence>
<keyword evidence="1" id="KW-0805">Transcription regulation</keyword>